<feature type="domain" description="Fe-containing alcohol dehydrogenase-like C-terminal" evidence="4">
    <location>
        <begin position="207"/>
        <end position="401"/>
    </location>
</feature>
<comment type="similarity">
    <text evidence="1">Belongs to the iron-containing alcohol dehydrogenase family.</text>
</comment>
<dbReference type="Gene3D" id="3.40.50.1970">
    <property type="match status" value="1"/>
</dbReference>
<evidence type="ECO:0000259" key="3">
    <source>
        <dbReference type="Pfam" id="PF00465"/>
    </source>
</evidence>
<dbReference type="InterPro" id="IPR001670">
    <property type="entry name" value="ADH_Fe/GldA"/>
</dbReference>
<dbReference type="Gene3D" id="1.20.1090.10">
    <property type="entry name" value="Dehydroquinate synthase-like - alpha domain"/>
    <property type="match status" value="1"/>
</dbReference>
<organism evidence="5">
    <name type="scientific">uncultured Chloroflexi bacterium HF0200_06I16</name>
    <dbReference type="NCBI Taxonomy" id="710735"/>
    <lineage>
        <taxon>Bacteria</taxon>
        <taxon>Bacillati</taxon>
        <taxon>Chloroflexota</taxon>
        <taxon>environmental samples</taxon>
    </lineage>
</organism>
<evidence type="ECO:0000259" key="4">
    <source>
        <dbReference type="Pfam" id="PF25137"/>
    </source>
</evidence>
<evidence type="ECO:0000256" key="1">
    <source>
        <dbReference type="ARBA" id="ARBA00007358"/>
    </source>
</evidence>
<dbReference type="InterPro" id="IPR039697">
    <property type="entry name" value="Alcohol_dehydrogenase_Fe"/>
</dbReference>
<name>E0XTZ8_9CHLR</name>
<evidence type="ECO:0000313" key="5">
    <source>
        <dbReference type="EMBL" id="ADI17889.1"/>
    </source>
</evidence>
<dbReference type="Pfam" id="PF00465">
    <property type="entry name" value="Fe-ADH"/>
    <property type="match status" value="1"/>
</dbReference>
<protein>
    <submittedName>
        <fullName evidence="5">Alcohol dehydrogenase, class IV</fullName>
    </submittedName>
</protein>
<dbReference type="Pfam" id="PF25137">
    <property type="entry name" value="ADH_Fe_C"/>
    <property type="match status" value="1"/>
</dbReference>
<evidence type="ECO:0000256" key="2">
    <source>
        <dbReference type="ARBA" id="ARBA00023002"/>
    </source>
</evidence>
<feature type="domain" description="Alcohol dehydrogenase iron-type/glycerol dehydrogenase GldA" evidence="3">
    <location>
        <begin position="16"/>
        <end position="194"/>
    </location>
</feature>
<dbReference type="AlphaFoldDB" id="E0XTZ8"/>
<dbReference type="PANTHER" id="PTHR11496">
    <property type="entry name" value="ALCOHOL DEHYDROGENASE"/>
    <property type="match status" value="1"/>
</dbReference>
<keyword evidence="2" id="KW-0560">Oxidoreductase</keyword>
<dbReference type="PANTHER" id="PTHR11496:SF102">
    <property type="entry name" value="ALCOHOL DEHYDROGENASE 4"/>
    <property type="match status" value="1"/>
</dbReference>
<dbReference type="EMBL" id="GU474876">
    <property type="protein sequence ID" value="ADI17889.1"/>
    <property type="molecule type" value="Genomic_DNA"/>
</dbReference>
<dbReference type="GO" id="GO:0046872">
    <property type="term" value="F:metal ion binding"/>
    <property type="evidence" value="ECO:0007669"/>
    <property type="project" value="InterPro"/>
</dbReference>
<sequence length="401" mass="43222">MTRKHLMQGEYDPPVPTRIVFGNRKTDSLKEEIQKLGGKRALILSGRSVAEKTESVQRIENVLGEVSVAAYTGLIQRAPLAAAVEAANMATNAGVDTLIGLGGSTISDAARMIAVLMAEGITTVEQLRDLGEENDLMLSPDLDEHKLPLQVSIPTTLSAGEFNMGGGNVIDDEAGHKIRVRHRRLYADLIVLDPVMTEGTPDWLWLSTGVKALDHCIERLYTTGNQPAIDAPVLAAAELIFTHLPKSRESDNDPEARLQCLIAAWMSMMGAPNFATGLSHAIGHILGVKYSVGHGYTSCVTQPYVMEFNRPVSAAKQALLARSAGLNTRGMSDETSAEAVARAVDGFVLGMGMPHRIRDLEIPESDLPDIARLVLLDGGCRNNPIPITSADQVMQVLKKAF</sequence>
<dbReference type="SUPFAM" id="SSF56796">
    <property type="entry name" value="Dehydroquinate synthase-like"/>
    <property type="match status" value="1"/>
</dbReference>
<dbReference type="InterPro" id="IPR056798">
    <property type="entry name" value="ADH_Fe_C"/>
</dbReference>
<reference evidence="5" key="1">
    <citation type="journal article" date="2011" name="Environ. Microbiol.">
        <title>Time-series analyses of Monterey Bay coastal microbial picoplankton using a 'genome proxy' microarray.</title>
        <authorList>
            <person name="Rich V.I."/>
            <person name="Pham V.D."/>
            <person name="Eppley J."/>
            <person name="Shi Y."/>
            <person name="DeLong E.F."/>
        </authorList>
    </citation>
    <scope>NUCLEOTIDE SEQUENCE</scope>
</reference>
<accession>E0XTZ8</accession>
<dbReference type="GO" id="GO:0004022">
    <property type="term" value="F:alcohol dehydrogenase (NAD+) activity"/>
    <property type="evidence" value="ECO:0007669"/>
    <property type="project" value="TreeGrafter"/>
</dbReference>
<dbReference type="CDD" id="cd08192">
    <property type="entry name" value="MAR-like"/>
    <property type="match status" value="1"/>
</dbReference>
<proteinExistence type="inferred from homology"/>